<sequence>MAYAGGSRICWADDVAGLVAALAGVYEYEAMGPQDALVARIRTAIRAQVLVQAEWVSEAMLNGDFGRCTEVERGVLTGRRDRQPRGWSTDLLGHDYWSAPVPLVLVTTGWWAEEHLMPVGEPGAIHWLNPLTDDDLLDSMEDLGLITCWATTE</sequence>
<keyword evidence="2" id="KW-1185">Reference proteome</keyword>
<name>A0ABS2M7C6_9ACTN</name>
<dbReference type="RefSeq" id="WP_204797144.1">
    <property type="nucleotide sequence ID" value="NZ_JAFBBZ010000001.1"/>
</dbReference>
<evidence type="ECO:0000313" key="1">
    <source>
        <dbReference type="EMBL" id="MBM7507089.1"/>
    </source>
</evidence>
<protein>
    <submittedName>
        <fullName evidence="1">Uncharacterized protein</fullName>
    </submittedName>
</protein>
<dbReference type="Proteomes" id="UP000732378">
    <property type="component" value="Unassembled WGS sequence"/>
</dbReference>
<reference evidence="1 2" key="1">
    <citation type="submission" date="2021-01" db="EMBL/GenBank/DDBJ databases">
        <title>Sequencing the genomes of 1000 actinobacteria strains.</title>
        <authorList>
            <person name="Klenk H.-P."/>
        </authorList>
    </citation>
    <scope>NUCLEOTIDE SEQUENCE [LARGE SCALE GENOMIC DNA]</scope>
    <source>
        <strain evidence="1 2">DSM 18239</strain>
    </source>
</reference>
<comment type="caution">
    <text evidence="1">The sequence shown here is derived from an EMBL/GenBank/DDBJ whole genome shotgun (WGS) entry which is preliminary data.</text>
</comment>
<dbReference type="EMBL" id="JAFBBZ010000001">
    <property type="protein sequence ID" value="MBM7507089.1"/>
    <property type="molecule type" value="Genomic_DNA"/>
</dbReference>
<accession>A0ABS2M7C6</accession>
<evidence type="ECO:0000313" key="2">
    <source>
        <dbReference type="Proteomes" id="UP000732378"/>
    </source>
</evidence>
<gene>
    <name evidence="1" type="ORF">JOE61_000903</name>
</gene>
<organism evidence="1 2">
    <name type="scientific">Nocardioides salarius</name>
    <dbReference type="NCBI Taxonomy" id="374513"/>
    <lineage>
        <taxon>Bacteria</taxon>
        <taxon>Bacillati</taxon>
        <taxon>Actinomycetota</taxon>
        <taxon>Actinomycetes</taxon>
        <taxon>Propionibacteriales</taxon>
        <taxon>Nocardioidaceae</taxon>
        <taxon>Nocardioides</taxon>
    </lineage>
</organism>
<proteinExistence type="predicted"/>